<dbReference type="STRING" id="1208583.COMX_01760"/>
<gene>
    <name evidence="1" type="ORF">COMX_01760</name>
</gene>
<dbReference type="EMBL" id="ATSX01000001">
    <property type="protein sequence ID" value="EUK18434.1"/>
    <property type="molecule type" value="Genomic_DNA"/>
</dbReference>
<evidence type="ECO:0000313" key="1">
    <source>
        <dbReference type="EMBL" id="EUK18434.1"/>
    </source>
</evidence>
<dbReference type="AlphaFoldDB" id="W7E0E6"/>
<evidence type="ECO:0000313" key="2">
    <source>
        <dbReference type="Proteomes" id="UP000019250"/>
    </source>
</evidence>
<reference evidence="1 2" key="1">
    <citation type="journal article" date="2014" name="Genome Announc.">
        <title>Draft Genome Sequence of Commensalibacter papalotli MX01, a Symbiont Identified from the Guts of Overwintering Monarch Butterflies.</title>
        <authorList>
            <person name="Servin-Garciduenas L.E."/>
            <person name="Sanchez-Quinto A."/>
            <person name="Martinez-Romero E."/>
        </authorList>
    </citation>
    <scope>NUCLEOTIDE SEQUENCE [LARGE SCALE GENOMIC DNA]</scope>
    <source>
        <strain evidence="2">MX-MONARCH01</strain>
    </source>
</reference>
<dbReference type="Proteomes" id="UP000019250">
    <property type="component" value="Unassembled WGS sequence"/>
</dbReference>
<accession>W7E0E6</accession>
<sequence>MSDQYKLTLYQALPNQFFFSFAKEINKNTIFHDFDVTINSVNCVYQTLLENKEILSWGGDFNLYHQSSEIFLTINEGNITEIKATIFKYSSNSTLILY</sequence>
<name>W7E0E6_9PROT</name>
<dbReference type="RefSeq" id="WP_034336341.1">
    <property type="nucleotide sequence ID" value="NZ_ATSX01000001.1"/>
</dbReference>
<proteinExistence type="predicted"/>
<comment type="caution">
    <text evidence="1">The sequence shown here is derived from an EMBL/GenBank/DDBJ whole genome shotgun (WGS) entry which is preliminary data.</text>
</comment>
<organism evidence="1 2">
    <name type="scientific">Commensalibacter papalotli</name>
    <name type="common">ex Servin-Garciduenas et al. 2014</name>
    <dbReference type="NCBI Taxonomy" id="1208583"/>
    <lineage>
        <taxon>Bacteria</taxon>
        <taxon>Pseudomonadati</taxon>
        <taxon>Pseudomonadota</taxon>
        <taxon>Alphaproteobacteria</taxon>
        <taxon>Acetobacterales</taxon>
        <taxon>Acetobacteraceae</taxon>
    </lineage>
</organism>
<keyword evidence="2" id="KW-1185">Reference proteome</keyword>
<protein>
    <submittedName>
        <fullName evidence="1">Uncharacterized protein</fullName>
    </submittedName>
</protein>